<dbReference type="KEGG" id="rlt:Rleg2_4939"/>
<proteinExistence type="predicted"/>
<organism evidence="2 3">
    <name type="scientific">Rhizobium leguminosarum bv. trifolii (strain WSM2304)</name>
    <dbReference type="NCBI Taxonomy" id="395492"/>
    <lineage>
        <taxon>Bacteria</taxon>
        <taxon>Pseudomonadati</taxon>
        <taxon>Pseudomonadota</taxon>
        <taxon>Alphaproteobacteria</taxon>
        <taxon>Hyphomicrobiales</taxon>
        <taxon>Rhizobiaceae</taxon>
        <taxon>Rhizobium/Agrobacterium group</taxon>
        <taxon>Rhizobium</taxon>
    </lineage>
</organism>
<dbReference type="AlphaFoldDB" id="A0ABF7QVI1"/>
<evidence type="ECO:0000259" key="1">
    <source>
        <dbReference type="PROSITE" id="PS51831"/>
    </source>
</evidence>
<sequence>MSVLISVDSALEQWLKKTLKKRSVKLPNRGSRYFEHYVSIKQRIADKYYAVTGAALAQKGDRYTRHDIGHVDDVIETAGLMLGLESDSAAPAIKQVLAYEGFVLLVAILLHDAGNAISRDGHEKKAAAILREVGEAVGLSDIERRIISSIAQAHGGEMEDGSKDTITRLMSEPVPDIGGIEVHAWRLAALLRLADELSENYTRADEVAIADAATPPLSVLSNLYCRAINRRVDFKGKSVHLAFTIDKQLLPQTFVIPVKGGGTREIMFVDYIAERLEKCELERRYCNRFLAGFASYDRIRAKLVIMDGDQEIDSIAVDLEEVGYPGASSKVRELQPRFDACKLRDQHCDPLHQEPIS</sequence>
<dbReference type="EMBL" id="CP001192">
    <property type="protein sequence ID" value="ACI58170.1"/>
    <property type="molecule type" value="Genomic_DNA"/>
</dbReference>
<evidence type="ECO:0000313" key="3">
    <source>
        <dbReference type="Proteomes" id="UP000008330"/>
    </source>
</evidence>
<dbReference type="Proteomes" id="UP000008330">
    <property type="component" value="Plasmid pRLG201"/>
</dbReference>
<protein>
    <recommendedName>
        <fullName evidence="1">HD domain-containing protein</fullName>
    </recommendedName>
</protein>
<reference evidence="2 3" key="1">
    <citation type="journal article" date="2010" name="Stand. Genomic Sci.">
        <title>Complete genome sequence of Rhizobium leguminosarum bv trifolii strain WSM2304, an effective microsymbiont of the South American clover Trifolium polymorphum.</title>
        <authorList>
            <person name="Reeve W."/>
            <person name="O'Hara G."/>
            <person name="Chain P."/>
            <person name="Ardley J."/>
            <person name="Brau L."/>
            <person name="Nandesena K."/>
            <person name="Tiwari R."/>
            <person name="Malfatti S."/>
            <person name="Kiss H."/>
            <person name="Lapidus A."/>
            <person name="Copeland A."/>
            <person name="Nolan M."/>
            <person name="Land M."/>
            <person name="Ivanova N."/>
            <person name="Mavromatis K."/>
            <person name="Markowitz V."/>
            <person name="Kyrpides N."/>
            <person name="Melino V."/>
            <person name="Denton M."/>
            <person name="Yates R."/>
            <person name="Howieson J."/>
        </authorList>
    </citation>
    <scope>NUCLEOTIDE SEQUENCE [LARGE SCALE GENOMIC DNA]</scope>
    <source>
        <strain evidence="2 3">WSM2304</strain>
    </source>
</reference>
<dbReference type="RefSeq" id="WP_012555878.1">
    <property type="nucleotide sequence ID" value="NC_011368.1"/>
</dbReference>
<dbReference type="PROSITE" id="PS51831">
    <property type="entry name" value="HD"/>
    <property type="match status" value="1"/>
</dbReference>
<evidence type="ECO:0000313" key="2">
    <source>
        <dbReference type="EMBL" id="ACI58170.1"/>
    </source>
</evidence>
<dbReference type="Pfam" id="PF24391">
    <property type="entry name" value="HD-CE"/>
    <property type="match status" value="1"/>
</dbReference>
<dbReference type="InterPro" id="IPR006674">
    <property type="entry name" value="HD_domain"/>
</dbReference>
<keyword evidence="2" id="KW-0614">Plasmid</keyword>
<geneLocation type="plasmid" evidence="2 3">
    <name>pRLG201</name>
</geneLocation>
<accession>A0ABF7QVI1</accession>
<keyword evidence="3" id="KW-1185">Reference proteome</keyword>
<name>A0ABF7QVI1_RHILW</name>
<dbReference type="SUPFAM" id="SSF109604">
    <property type="entry name" value="HD-domain/PDEase-like"/>
    <property type="match status" value="1"/>
</dbReference>
<dbReference type="Gene3D" id="1.10.3210.10">
    <property type="entry name" value="Hypothetical protein af1432"/>
    <property type="match status" value="1"/>
</dbReference>
<gene>
    <name evidence="2" type="ordered locus">Rleg2_4939</name>
</gene>
<feature type="domain" description="HD" evidence="1">
    <location>
        <begin position="71"/>
        <end position="200"/>
    </location>
</feature>
<dbReference type="InterPro" id="IPR056471">
    <property type="entry name" value="HD-CE"/>
</dbReference>